<keyword evidence="2" id="KW-0963">Cytoplasm</keyword>
<dbReference type="InterPro" id="IPR036822">
    <property type="entry name" value="CutC-like_dom_sf"/>
</dbReference>
<comment type="subcellular location">
    <subcellularLocation>
        <location evidence="2">Cytoplasm</location>
    </subcellularLocation>
</comment>
<dbReference type="OrthoDB" id="9815677at2"/>
<dbReference type="Gene3D" id="3.20.20.380">
    <property type="entry name" value="Copper homeostasis (CutC) domain"/>
    <property type="match status" value="1"/>
</dbReference>
<dbReference type="InterPro" id="IPR005627">
    <property type="entry name" value="CutC-like"/>
</dbReference>
<dbReference type="GO" id="GO:0005737">
    <property type="term" value="C:cytoplasm"/>
    <property type="evidence" value="ECO:0007669"/>
    <property type="project" value="UniProtKB-SubCell"/>
</dbReference>
<organism evidence="3 4">
    <name type="scientific">Rubritalea squalenifaciens DSM 18772</name>
    <dbReference type="NCBI Taxonomy" id="1123071"/>
    <lineage>
        <taxon>Bacteria</taxon>
        <taxon>Pseudomonadati</taxon>
        <taxon>Verrucomicrobiota</taxon>
        <taxon>Verrucomicrobiia</taxon>
        <taxon>Verrucomicrobiales</taxon>
        <taxon>Rubritaleaceae</taxon>
        <taxon>Rubritalea</taxon>
    </lineage>
</organism>
<accession>A0A1M6NUB5</accession>
<dbReference type="RefSeq" id="WP_143184536.1">
    <property type="nucleotide sequence ID" value="NZ_FQYR01000005.1"/>
</dbReference>
<dbReference type="AlphaFoldDB" id="A0A1M6NUB5"/>
<dbReference type="Proteomes" id="UP000184510">
    <property type="component" value="Unassembled WGS sequence"/>
</dbReference>
<keyword evidence="4" id="KW-1185">Reference proteome</keyword>
<dbReference type="InParanoid" id="A0A1M6NUB5"/>
<evidence type="ECO:0000313" key="3">
    <source>
        <dbReference type="EMBL" id="SHJ99270.1"/>
    </source>
</evidence>
<dbReference type="FunCoup" id="A0A1M6NUB5">
    <property type="interactions" value="143"/>
</dbReference>
<dbReference type="HAMAP" id="MF_00795">
    <property type="entry name" value="CutC"/>
    <property type="match status" value="1"/>
</dbReference>
<sequence length="245" mass="25961">MKVEICIDSVGSALAAQAGGADRVELCANLVEGGTTPSYGMIKQVKEKCGLGLMVIIRPRGGDFLYDEDEKQVCLEEIEAARALGVDGVVIGALNKDATIDKEFTKLMLERAQGLEVTFHRAFDMTVDLSIALEELIDLGITRVLTSGGKADVHAGAEVIADLVKQADGRISIMPGGGVSKGDVAALVKKTGVMEVHTTASQEIFSKMEVRNDGCSMGAASEGREYVIKVTDEATVRNIVEQAKS</sequence>
<gene>
    <name evidence="2" type="primary">cutC</name>
    <name evidence="3" type="ORF">SAMN02745181_2970</name>
</gene>
<dbReference type="CDD" id="cd00945">
    <property type="entry name" value="Aldolase_Class_I"/>
    <property type="match status" value="1"/>
</dbReference>
<comment type="similarity">
    <text evidence="1 2">Belongs to the CutC family.</text>
</comment>
<name>A0A1M6NUB5_9BACT</name>
<proteinExistence type="inferred from homology"/>
<evidence type="ECO:0000256" key="2">
    <source>
        <dbReference type="HAMAP-Rule" id="MF_00795"/>
    </source>
</evidence>
<dbReference type="Pfam" id="PF03932">
    <property type="entry name" value="CutC"/>
    <property type="match status" value="1"/>
</dbReference>
<dbReference type="PANTHER" id="PTHR12598:SF0">
    <property type="entry name" value="COPPER HOMEOSTASIS PROTEIN CUTC HOMOLOG"/>
    <property type="match status" value="1"/>
</dbReference>
<evidence type="ECO:0000256" key="1">
    <source>
        <dbReference type="ARBA" id="ARBA00007768"/>
    </source>
</evidence>
<comment type="caution">
    <text evidence="2">Once thought to be involved in copper homeostasis, experiments in E.coli have shown this is not the case.</text>
</comment>
<reference evidence="3 4" key="1">
    <citation type="submission" date="2016-11" db="EMBL/GenBank/DDBJ databases">
        <authorList>
            <person name="Jaros S."/>
            <person name="Januszkiewicz K."/>
            <person name="Wedrychowicz H."/>
        </authorList>
    </citation>
    <scope>NUCLEOTIDE SEQUENCE [LARGE SCALE GENOMIC DNA]</scope>
    <source>
        <strain evidence="3 4">DSM 18772</strain>
    </source>
</reference>
<dbReference type="GO" id="GO:0005507">
    <property type="term" value="F:copper ion binding"/>
    <property type="evidence" value="ECO:0007669"/>
    <property type="project" value="TreeGrafter"/>
</dbReference>
<protein>
    <recommendedName>
        <fullName evidence="2">PF03932 family protein CutC</fullName>
    </recommendedName>
</protein>
<dbReference type="PANTHER" id="PTHR12598">
    <property type="entry name" value="COPPER HOMEOSTASIS PROTEIN CUTC"/>
    <property type="match status" value="1"/>
</dbReference>
<dbReference type="SUPFAM" id="SSF110395">
    <property type="entry name" value="CutC-like"/>
    <property type="match status" value="1"/>
</dbReference>
<dbReference type="FunFam" id="3.20.20.380:FF:000001">
    <property type="entry name" value="Copper homeostasis protein CutC"/>
    <property type="match status" value="1"/>
</dbReference>
<evidence type="ECO:0000313" key="4">
    <source>
        <dbReference type="Proteomes" id="UP000184510"/>
    </source>
</evidence>
<dbReference type="STRING" id="1123071.SAMN02745181_2970"/>
<dbReference type="EMBL" id="FQYR01000005">
    <property type="protein sequence ID" value="SHJ99270.1"/>
    <property type="molecule type" value="Genomic_DNA"/>
</dbReference>